<dbReference type="STRING" id="590652.BST39_16760"/>
<evidence type="ECO:0000313" key="2">
    <source>
        <dbReference type="EMBL" id="ORB38774.1"/>
    </source>
</evidence>
<evidence type="ECO:0000256" key="1">
    <source>
        <dbReference type="SAM" id="SignalP"/>
    </source>
</evidence>
<dbReference type="OrthoDB" id="4748950at2"/>
<dbReference type="AlphaFoldDB" id="A0A1X0I8A9"/>
<sequence>MGGSRGLTLAAVIGAVAFVFAPAAWADPSSPSYGQGKQAIEEQVQQYHVQLNPSTDLGQYCQRVMMSDLKSGKIGRVDSPPDFIAGCQDEGRTLIASP</sequence>
<keyword evidence="3" id="KW-1185">Reference proteome</keyword>
<name>A0A1X0I8A9_9MYCO</name>
<accession>A0A1X0I8A9</accession>
<dbReference type="EMBL" id="MVIE01000021">
    <property type="protein sequence ID" value="ORB38774.1"/>
    <property type="molecule type" value="Genomic_DNA"/>
</dbReference>
<proteinExistence type="predicted"/>
<evidence type="ECO:0000313" key="3">
    <source>
        <dbReference type="Proteomes" id="UP000192513"/>
    </source>
</evidence>
<comment type="caution">
    <text evidence="2">The sequence shown here is derived from an EMBL/GenBank/DDBJ whole genome shotgun (WGS) entry which is preliminary data.</text>
</comment>
<organism evidence="2 3">
    <name type="scientific">Mycobacterium paraseoulense</name>
    <dbReference type="NCBI Taxonomy" id="590652"/>
    <lineage>
        <taxon>Bacteria</taxon>
        <taxon>Bacillati</taxon>
        <taxon>Actinomycetota</taxon>
        <taxon>Actinomycetes</taxon>
        <taxon>Mycobacteriales</taxon>
        <taxon>Mycobacteriaceae</taxon>
        <taxon>Mycobacterium</taxon>
    </lineage>
</organism>
<dbReference type="RefSeq" id="WP_083173063.1">
    <property type="nucleotide sequence ID" value="NZ_AP022619.1"/>
</dbReference>
<dbReference type="Proteomes" id="UP000192513">
    <property type="component" value="Unassembled WGS sequence"/>
</dbReference>
<feature type="signal peptide" evidence="1">
    <location>
        <begin position="1"/>
        <end position="26"/>
    </location>
</feature>
<evidence type="ECO:0008006" key="4">
    <source>
        <dbReference type="Google" id="ProtNLM"/>
    </source>
</evidence>
<keyword evidence="1" id="KW-0732">Signal</keyword>
<gene>
    <name evidence="2" type="ORF">BST39_16760</name>
</gene>
<protein>
    <recommendedName>
        <fullName evidence="4">DUF732 domain-containing protein</fullName>
    </recommendedName>
</protein>
<feature type="chain" id="PRO_5013207683" description="DUF732 domain-containing protein" evidence="1">
    <location>
        <begin position="27"/>
        <end position="98"/>
    </location>
</feature>
<reference evidence="2 3" key="1">
    <citation type="submission" date="2017-02" db="EMBL/GenBank/DDBJ databases">
        <title>The new phylogeny of genus Mycobacterium.</title>
        <authorList>
            <person name="Tortoli E."/>
            <person name="Trovato A."/>
            <person name="Cirillo D.M."/>
        </authorList>
    </citation>
    <scope>NUCLEOTIDE SEQUENCE [LARGE SCALE GENOMIC DNA]</scope>
    <source>
        <strain evidence="2 3">DSM 45000</strain>
    </source>
</reference>